<evidence type="ECO:0000256" key="3">
    <source>
        <dbReference type="ARBA" id="ARBA00022679"/>
    </source>
</evidence>
<accession>A0A218XS13</accession>
<dbReference type="EMBL" id="MTKT01000807">
    <property type="protein sequence ID" value="OWM87743.1"/>
    <property type="molecule type" value="Genomic_DNA"/>
</dbReference>
<protein>
    <recommendedName>
        <fullName evidence="5">Glycosyltransferase</fullName>
        <ecNumber evidence="5">2.4.1.-</ecNumber>
    </recommendedName>
</protein>
<evidence type="ECO:0000256" key="5">
    <source>
        <dbReference type="RuleBase" id="RU362057"/>
    </source>
</evidence>
<dbReference type="EC" id="2.4.1.-" evidence="5"/>
<keyword evidence="3 4" id="KW-0808">Transferase</keyword>
<dbReference type="CDD" id="cd03784">
    <property type="entry name" value="GT1_Gtf-like"/>
    <property type="match status" value="1"/>
</dbReference>
<reference evidence="7" key="1">
    <citation type="journal article" date="2017" name="Plant J.">
        <title>The pomegranate (Punica granatum L.) genome and the genomics of punicalagin biosynthesis.</title>
        <authorList>
            <person name="Qin G."/>
            <person name="Xu C."/>
            <person name="Ming R."/>
            <person name="Tang H."/>
            <person name="Guyot R."/>
            <person name="Kramer E.M."/>
            <person name="Hu Y."/>
            <person name="Yi X."/>
            <person name="Qi Y."/>
            <person name="Xu X."/>
            <person name="Gao Z."/>
            <person name="Pan H."/>
            <person name="Jian J."/>
            <person name="Tian Y."/>
            <person name="Yue Z."/>
            <person name="Xu Y."/>
        </authorList>
    </citation>
    <scope>NUCLEOTIDE SEQUENCE [LARGE SCALE GENOMIC DNA]</scope>
    <source>
        <strain evidence="7">cv. Dabenzi</strain>
    </source>
</reference>
<dbReference type="GO" id="GO:0080044">
    <property type="term" value="F:quercetin 7-O-glucosyltransferase activity"/>
    <property type="evidence" value="ECO:0007669"/>
    <property type="project" value="TreeGrafter"/>
</dbReference>
<dbReference type="FunFam" id="3.40.50.2000:FF:000027">
    <property type="entry name" value="Glycosyltransferase"/>
    <property type="match status" value="1"/>
</dbReference>
<dbReference type="Gene3D" id="3.40.50.2000">
    <property type="entry name" value="Glycogen Phosphorylase B"/>
    <property type="match status" value="2"/>
</dbReference>
<evidence type="ECO:0000256" key="4">
    <source>
        <dbReference type="RuleBase" id="RU003718"/>
    </source>
</evidence>
<dbReference type="InterPro" id="IPR002213">
    <property type="entry name" value="UDP_glucos_trans"/>
</dbReference>
<sequence>MAFIPRSDQNKPHAVCIPYPAQGHINSMLKVAKLLHHQGFHITFVHTEFNYHRLLRQTTASSPLQGASIDKNCPVSFRALLSKLCGGSNPDVPPVSCIVSDAVMSFTLYPAEELGVPNVFLWGMSACSYLGCLQFPQLIERGIIPLKDESYLTNGYLDTVIDWMPGMQKIRLRDLPTFIRTTSRDDIALNFALRENGRASKASAIILNTFEPLEKDALDGLSKMLPPIYPVGPLNLLLSQVQHGNDHTLKIRSNLWEEDMECLRWLDSKKAKSVIYANFGSIATVTPEELVEFAWGLANSKQDFLWVIRPDLVADESAVLPPEFGAETKDRGLVASWVPQEEVLEHSSVGGFLTHCGWNSILESISNGVPMLCWPFGADQPTNCRYCCTEWGIGMEIDGKVKRHEVEMMVRELMSGEKGGAMRDKATEWKSLAWEAVGPGGSSRVNFDRMIEEALLSPKSSKMSTMSRDDSV</sequence>
<dbReference type="PANTHER" id="PTHR11926:SF774">
    <property type="entry name" value="UDP-GLYCOSYLTRANSFERASE 85A1-RELATED"/>
    <property type="match status" value="1"/>
</dbReference>
<evidence type="ECO:0000313" key="7">
    <source>
        <dbReference type="Proteomes" id="UP000197138"/>
    </source>
</evidence>
<evidence type="ECO:0000256" key="2">
    <source>
        <dbReference type="ARBA" id="ARBA00022676"/>
    </source>
</evidence>
<dbReference type="AlphaFoldDB" id="A0A218XS13"/>
<keyword evidence="2 4" id="KW-0328">Glycosyltransferase</keyword>
<dbReference type="PROSITE" id="PS00375">
    <property type="entry name" value="UDPGT"/>
    <property type="match status" value="1"/>
</dbReference>
<gene>
    <name evidence="6" type="ORF">CDL15_Pgr016439</name>
</gene>
<proteinExistence type="inferred from homology"/>
<evidence type="ECO:0000313" key="6">
    <source>
        <dbReference type="EMBL" id="OWM87743.1"/>
    </source>
</evidence>
<dbReference type="InterPro" id="IPR035595">
    <property type="entry name" value="UDP_glycos_trans_CS"/>
</dbReference>
<comment type="similarity">
    <text evidence="1 4">Belongs to the UDP-glycosyltransferase family.</text>
</comment>
<organism evidence="6 7">
    <name type="scientific">Punica granatum</name>
    <name type="common">Pomegranate</name>
    <dbReference type="NCBI Taxonomy" id="22663"/>
    <lineage>
        <taxon>Eukaryota</taxon>
        <taxon>Viridiplantae</taxon>
        <taxon>Streptophyta</taxon>
        <taxon>Embryophyta</taxon>
        <taxon>Tracheophyta</taxon>
        <taxon>Spermatophyta</taxon>
        <taxon>Magnoliopsida</taxon>
        <taxon>eudicotyledons</taxon>
        <taxon>Gunneridae</taxon>
        <taxon>Pentapetalae</taxon>
        <taxon>rosids</taxon>
        <taxon>malvids</taxon>
        <taxon>Myrtales</taxon>
        <taxon>Lythraceae</taxon>
        <taxon>Punica</taxon>
    </lineage>
</organism>
<dbReference type="SUPFAM" id="SSF53756">
    <property type="entry name" value="UDP-Glycosyltransferase/glycogen phosphorylase"/>
    <property type="match status" value="1"/>
</dbReference>
<comment type="caution">
    <text evidence="6">The sequence shown here is derived from an EMBL/GenBank/DDBJ whole genome shotgun (WGS) entry which is preliminary data.</text>
</comment>
<dbReference type="Proteomes" id="UP000197138">
    <property type="component" value="Unassembled WGS sequence"/>
</dbReference>
<evidence type="ECO:0000256" key="1">
    <source>
        <dbReference type="ARBA" id="ARBA00009995"/>
    </source>
</evidence>
<name>A0A218XS13_PUNGR</name>
<dbReference type="Pfam" id="PF00201">
    <property type="entry name" value="UDPGT"/>
    <property type="match status" value="1"/>
</dbReference>
<dbReference type="PANTHER" id="PTHR11926">
    <property type="entry name" value="GLUCOSYL/GLUCURONOSYL TRANSFERASES"/>
    <property type="match status" value="1"/>
</dbReference>
<dbReference type="FunFam" id="3.40.50.2000:FF:000430">
    <property type="entry name" value="Glycosyltransferase"/>
    <property type="match status" value="1"/>
</dbReference>
<dbReference type="GO" id="GO:0080043">
    <property type="term" value="F:quercetin 3-O-glucosyltransferase activity"/>
    <property type="evidence" value="ECO:0007669"/>
    <property type="project" value="TreeGrafter"/>
</dbReference>